<accession>A0ABD3W727</accession>
<protein>
    <recommendedName>
        <fullName evidence="2">NADAR domain-containing protein</fullName>
    </recommendedName>
</protein>
<evidence type="ECO:0000313" key="4">
    <source>
        <dbReference type="Proteomes" id="UP001634394"/>
    </source>
</evidence>
<dbReference type="Pfam" id="PF08719">
    <property type="entry name" value="NADAR"/>
    <property type="match status" value="1"/>
</dbReference>
<keyword evidence="4" id="KW-1185">Reference proteome</keyword>
<evidence type="ECO:0000259" key="2">
    <source>
        <dbReference type="Pfam" id="PF08719"/>
    </source>
</evidence>
<sequence>MGLIAFCIYVVYTEFLVNVISKIFQIKSSLVMKEGHLDRNEGGGTSETVEHGIDEKPGNDIPALYDATYSDEEDDNTVEHQEFEFFWLKSSPFSQWYRTHFVIEDRHFVTAEQFMMHQKAVTFKDFETADKILSEKNPRKQQKLGRQARNFNPQKWKEVCLNIVKKANYHKFSQNVDLKNHLFSTYPKILVEASPYDRIWGIGRAASDPKAQNKETWLGHNLLGYALTDVRNKMMIKENIIPTDAPTCLAEAALIDIENFDSIERFV</sequence>
<dbReference type="AlphaFoldDB" id="A0ABD3W727"/>
<dbReference type="InterPro" id="IPR037238">
    <property type="entry name" value="YbiA-like_sf"/>
</dbReference>
<dbReference type="NCBIfam" id="TIGR02464">
    <property type="entry name" value="ribofla_fusion"/>
    <property type="match status" value="1"/>
</dbReference>
<feature type="domain" description="NADAR" evidence="2">
    <location>
        <begin position="86"/>
        <end position="234"/>
    </location>
</feature>
<evidence type="ECO:0000256" key="1">
    <source>
        <dbReference type="SAM" id="MobiDB-lite"/>
    </source>
</evidence>
<gene>
    <name evidence="3" type="ORF">ACJMK2_041755</name>
</gene>
<feature type="compositionally biased region" description="Basic and acidic residues" evidence="1">
    <location>
        <begin position="48"/>
        <end position="58"/>
    </location>
</feature>
<feature type="region of interest" description="Disordered" evidence="1">
    <location>
        <begin position="39"/>
        <end position="59"/>
    </location>
</feature>
<dbReference type="Gene3D" id="1.10.357.40">
    <property type="entry name" value="YbiA-like"/>
    <property type="match status" value="1"/>
</dbReference>
<dbReference type="CDD" id="cd15457">
    <property type="entry name" value="NADAR"/>
    <property type="match status" value="1"/>
</dbReference>
<evidence type="ECO:0000313" key="3">
    <source>
        <dbReference type="EMBL" id="KAL3869028.1"/>
    </source>
</evidence>
<proteinExistence type="predicted"/>
<dbReference type="Proteomes" id="UP001634394">
    <property type="component" value="Unassembled WGS sequence"/>
</dbReference>
<comment type="caution">
    <text evidence="3">The sequence shown here is derived from an EMBL/GenBank/DDBJ whole genome shotgun (WGS) entry which is preliminary data.</text>
</comment>
<dbReference type="InterPro" id="IPR012816">
    <property type="entry name" value="NADAR"/>
</dbReference>
<name>A0ABD3W727_SINWO</name>
<organism evidence="3 4">
    <name type="scientific">Sinanodonta woodiana</name>
    <name type="common">Chinese pond mussel</name>
    <name type="synonym">Anodonta woodiana</name>
    <dbReference type="NCBI Taxonomy" id="1069815"/>
    <lineage>
        <taxon>Eukaryota</taxon>
        <taxon>Metazoa</taxon>
        <taxon>Spiralia</taxon>
        <taxon>Lophotrochozoa</taxon>
        <taxon>Mollusca</taxon>
        <taxon>Bivalvia</taxon>
        <taxon>Autobranchia</taxon>
        <taxon>Heteroconchia</taxon>
        <taxon>Palaeoheterodonta</taxon>
        <taxon>Unionida</taxon>
        <taxon>Unionoidea</taxon>
        <taxon>Unionidae</taxon>
        <taxon>Unioninae</taxon>
        <taxon>Sinanodonta</taxon>
    </lineage>
</organism>
<reference evidence="3 4" key="1">
    <citation type="submission" date="2024-11" db="EMBL/GenBank/DDBJ databases">
        <title>Chromosome-level genome assembly of the freshwater bivalve Anodonta woodiana.</title>
        <authorList>
            <person name="Chen X."/>
        </authorList>
    </citation>
    <scope>NUCLEOTIDE SEQUENCE [LARGE SCALE GENOMIC DNA]</scope>
    <source>
        <strain evidence="3">MN2024</strain>
        <tissue evidence="3">Gills</tissue>
    </source>
</reference>
<dbReference type="SUPFAM" id="SSF143990">
    <property type="entry name" value="YbiA-like"/>
    <property type="match status" value="1"/>
</dbReference>
<dbReference type="EMBL" id="JBJQND010000008">
    <property type="protein sequence ID" value="KAL3869028.1"/>
    <property type="molecule type" value="Genomic_DNA"/>
</dbReference>